<dbReference type="EMBL" id="FZMP01000042">
    <property type="protein sequence ID" value="SNQ59808.1"/>
    <property type="molecule type" value="Genomic_DNA"/>
</dbReference>
<organism evidence="1 2">
    <name type="scientific">Candidatus Methanoperedens nitratireducens</name>
    <dbReference type="NCBI Taxonomy" id="1392998"/>
    <lineage>
        <taxon>Archaea</taxon>
        <taxon>Methanobacteriati</taxon>
        <taxon>Methanobacteriota</taxon>
        <taxon>Stenosarchaea group</taxon>
        <taxon>Methanomicrobia</taxon>
        <taxon>Methanosarcinales</taxon>
        <taxon>ANME-2 cluster</taxon>
        <taxon>Candidatus Methanoperedentaceae</taxon>
        <taxon>Candidatus Methanoperedens</taxon>
    </lineage>
</organism>
<dbReference type="AlphaFoldDB" id="A0A284VKM1"/>
<evidence type="ECO:0000313" key="1">
    <source>
        <dbReference type="EMBL" id="SNQ59808.1"/>
    </source>
</evidence>
<dbReference type="OrthoDB" id="384136at2157"/>
<gene>
    <name evidence="1" type="ORF">MNV_1360010</name>
</gene>
<name>A0A284VKM1_9EURY</name>
<dbReference type="RefSeq" id="WP_179293800.1">
    <property type="nucleotide sequence ID" value="NZ_FZMP01000042.1"/>
</dbReference>
<evidence type="ECO:0000313" key="2">
    <source>
        <dbReference type="Proteomes" id="UP000218615"/>
    </source>
</evidence>
<accession>A0A284VKM1</accession>
<keyword evidence="2" id="KW-1185">Reference proteome</keyword>
<sequence>MRILGTSKVSKSYKIALISDIAKKLEAKEGDIIVFYENDAGDIIIKKG</sequence>
<reference evidence="2" key="1">
    <citation type="submission" date="2017-06" db="EMBL/GenBank/DDBJ databases">
        <authorList>
            <person name="Cremers G."/>
        </authorList>
    </citation>
    <scope>NUCLEOTIDE SEQUENCE [LARGE SCALE GENOMIC DNA]</scope>
</reference>
<dbReference type="Proteomes" id="UP000218615">
    <property type="component" value="Unassembled WGS sequence"/>
</dbReference>
<protein>
    <submittedName>
        <fullName evidence="1">Growth regulator</fullName>
    </submittedName>
</protein>
<proteinExistence type="predicted"/>
<dbReference type="Gene3D" id="2.10.260.10">
    <property type="match status" value="1"/>
</dbReference>